<dbReference type="Pfam" id="PF01206">
    <property type="entry name" value="TusA"/>
    <property type="match status" value="1"/>
</dbReference>
<protein>
    <submittedName>
        <fullName evidence="8">CoA-disulfide reductase</fullName>
    </submittedName>
</protein>
<dbReference type="PANTHER" id="PTHR43429:SF1">
    <property type="entry name" value="NAD(P)H SULFUR OXIDOREDUCTASE (COA-DEPENDENT)"/>
    <property type="match status" value="1"/>
</dbReference>
<dbReference type="InterPro" id="IPR036868">
    <property type="entry name" value="TusA-like_sf"/>
</dbReference>
<dbReference type="SUPFAM" id="SSF75169">
    <property type="entry name" value="DsrEFH-like"/>
    <property type="match status" value="1"/>
</dbReference>
<sequence>MAAKKVLIIGGVAGGASAAARLRRLDEHASIIMFERGEHISFANCGLPYFIGNSIKERSRLLVQTPEGMKERFNIDVRTRSEVLSINHEQRLVKVRSADKGLYEESYDALILSPGAKPIVPDLPGISGRHIYTLRNIPDMDSIKSKVDQERTRSAIVIGGGFIGVEMAENLSEAGLEVTLIEAGPQVLAPLDPEMAGMLAGELSEQGIGLLFNERVQGFEENGEGVGVHLESGNTVTADLVLLAIGVTPDTTFLKNSGLELGPRGHIVVNDKLESNLSGVFAVGDAVEVVDYVNGGKTAIPLAGPANKQGRIAADNVCGLDTSYKGTQGTSIIKVFGLTGAATGNNEKTLKRLGLPYHAIHIHPNSHAGYYPGASSLSLKLLFDPEGVVLGAQAVGRDGVDKRIDDIATLIRYRGNVMELSELELAYAPPYSSAKDPVNMAGYVAENVVKGLVEVYSTAELERRDEKNTVLLDVRSQMEHAAGHIPGSMHIPVDELRDRLEELDASKEIWVYCQVGLRGYTASRILKQRGFRVKNLSGGYKTYRLSRPSPYPTKPRSLKKAWPDDDVQGTAPGSVPKNYGHAQTMAMKDMQAASAAVNNTYGEASAALEQTFVPSQGDGGALKADATLDACGLCCPGPLLQVKSRMEQLHSGQVLQVTATDPGFYEDIRAWAKMTGNNLMQLQKEENGEINAWLQKSEAPPRFSGAAADSTSQLAPSGSNASTIVVFSGDLDKAIASFIIANGAAASGKKVTLFFTFWGLSIIRKNSKSAPGKSLIGKMFGTMLPRGSRKLKMSRMNMAGAGPAMIRSLMKSNNVASLEELIQSAIAQGVEIVACQMSMDLMGLKREELVDEAVIGGVGYYLGQTEGGGHHLFI</sequence>
<dbReference type="InterPro" id="IPR036188">
    <property type="entry name" value="FAD/NAD-bd_sf"/>
</dbReference>
<dbReference type="InterPro" id="IPR001763">
    <property type="entry name" value="Rhodanese-like_dom"/>
</dbReference>
<keyword evidence="2" id="KW-0285">Flavoprotein</keyword>
<dbReference type="InterPro" id="IPR023753">
    <property type="entry name" value="FAD/NAD-binding_dom"/>
</dbReference>
<comment type="caution">
    <text evidence="8">The sequence shown here is derived from an EMBL/GenBank/DDBJ whole genome shotgun (WGS) entry which is preliminary data.</text>
</comment>
<evidence type="ECO:0000256" key="1">
    <source>
        <dbReference type="ARBA" id="ARBA00001974"/>
    </source>
</evidence>
<dbReference type="Gene3D" id="3.30.110.40">
    <property type="entry name" value="TusA-like domain"/>
    <property type="match status" value="1"/>
</dbReference>
<dbReference type="GO" id="GO:0016491">
    <property type="term" value="F:oxidoreductase activity"/>
    <property type="evidence" value="ECO:0007669"/>
    <property type="project" value="UniProtKB-KW"/>
</dbReference>
<dbReference type="Pfam" id="PF00581">
    <property type="entry name" value="Rhodanese"/>
    <property type="match status" value="1"/>
</dbReference>
<dbReference type="PRINTS" id="PR00368">
    <property type="entry name" value="FADPNR"/>
</dbReference>
<evidence type="ECO:0000256" key="6">
    <source>
        <dbReference type="SAM" id="MobiDB-lite"/>
    </source>
</evidence>
<evidence type="ECO:0000256" key="3">
    <source>
        <dbReference type="ARBA" id="ARBA00022827"/>
    </source>
</evidence>
<dbReference type="InterPro" id="IPR016156">
    <property type="entry name" value="FAD/NAD-linked_Rdtase_dimer_sf"/>
</dbReference>
<accession>A0A1A5YBG9</accession>
<feature type="region of interest" description="Disordered" evidence="6">
    <location>
        <begin position="546"/>
        <end position="574"/>
    </location>
</feature>
<keyword evidence="4" id="KW-0560">Oxidoreductase</keyword>
<dbReference type="Gene3D" id="3.40.250.10">
    <property type="entry name" value="Rhodanese-like domain"/>
    <property type="match status" value="1"/>
</dbReference>
<dbReference type="OrthoDB" id="9802028at2"/>
<dbReference type="PROSITE" id="PS50206">
    <property type="entry name" value="RHODANESE_3"/>
    <property type="match status" value="1"/>
</dbReference>
<evidence type="ECO:0000256" key="2">
    <source>
        <dbReference type="ARBA" id="ARBA00022630"/>
    </source>
</evidence>
<dbReference type="InterPro" id="IPR027396">
    <property type="entry name" value="DsrEFH-like"/>
</dbReference>
<dbReference type="Gene3D" id="3.40.1260.10">
    <property type="entry name" value="DsrEFH-like"/>
    <property type="match status" value="1"/>
</dbReference>
<evidence type="ECO:0000256" key="5">
    <source>
        <dbReference type="ARBA" id="ARBA00023284"/>
    </source>
</evidence>
<dbReference type="PANTHER" id="PTHR43429">
    <property type="entry name" value="PYRIDINE NUCLEOTIDE-DISULFIDE OXIDOREDUCTASE DOMAIN-CONTAINING"/>
    <property type="match status" value="1"/>
</dbReference>
<dbReference type="Gene3D" id="3.50.50.60">
    <property type="entry name" value="FAD/NAD(P)-binding domain"/>
    <property type="match status" value="2"/>
</dbReference>
<feature type="domain" description="Rhodanese" evidence="7">
    <location>
        <begin position="465"/>
        <end position="552"/>
    </location>
</feature>
<reference evidence="8 9" key="1">
    <citation type="submission" date="2016-05" db="EMBL/GenBank/DDBJ databases">
        <title>Paenibacillus oryzae. sp. nov., isolated from the rice root.</title>
        <authorList>
            <person name="Zhang J."/>
            <person name="Zhang X."/>
        </authorList>
    </citation>
    <scope>NUCLEOTIDE SEQUENCE [LARGE SCALE GENOMIC DNA]</scope>
    <source>
        <strain evidence="8 9">1DrF-4</strain>
    </source>
</reference>
<keyword evidence="5" id="KW-0676">Redox-active center</keyword>
<dbReference type="InterPro" id="IPR036873">
    <property type="entry name" value="Rhodanese-like_dom_sf"/>
</dbReference>
<dbReference type="Pfam" id="PF07992">
    <property type="entry name" value="Pyr_redox_2"/>
    <property type="match status" value="1"/>
</dbReference>
<evidence type="ECO:0000313" key="9">
    <source>
        <dbReference type="Proteomes" id="UP000092024"/>
    </source>
</evidence>
<dbReference type="AlphaFoldDB" id="A0A1A5YBG9"/>
<proteinExistence type="predicted"/>
<dbReference type="InterPro" id="IPR050260">
    <property type="entry name" value="FAD-bd_OxRdtase"/>
</dbReference>
<dbReference type="PROSITE" id="PS01148">
    <property type="entry name" value="UPF0033"/>
    <property type="match status" value="1"/>
</dbReference>
<dbReference type="InterPro" id="IPR032836">
    <property type="entry name" value="DsrE2-like"/>
</dbReference>
<dbReference type="CDD" id="cd01524">
    <property type="entry name" value="RHOD_Pyr_redox"/>
    <property type="match status" value="1"/>
</dbReference>
<dbReference type="SUPFAM" id="SSF51905">
    <property type="entry name" value="FAD/NAD(P)-binding domain"/>
    <property type="match status" value="1"/>
</dbReference>
<dbReference type="SMART" id="SM00450">
    <property type="entry name" value="RHOD"/>
    <property type="match status" value="1"/>
</dbReference>
<dbReference type="STRING" id="1844972.A7K91_09440"/>
<dbReference type="SUPFAM" id="SSF52821">
    <property type="entry name" value="Rhodanese/Cell cycle control phosphatase"/>
    <property type="match status" value="1"/>
</dbReference>
<dbReference type="RefSeq" id="WP_068686816.1">
    <property type="nucleotide sequence ID" value="NZ_LYPA01000076.1"/>
</dbReference>
<evidence type="ECO:0000313" key="8">
    <source>
        <dbReference type="EMBL" id="OBR62933.1"/>
    </source>
</evidence>
<keyword evidence="9" id="KW-1185">Reference proteome</keyword>
<evidence type="ECO:0000256" key="4">
    <source>
        <dbReference type="ARBA" id="ARBA00023002"/>
    </source>
</evidence>
<organism evidence="8 9">
    <name type="scientific">Paenibacillus oryzae</name>
    <dbReference type="NCBI Taxonomy" id="1844972"/>
    <lineage>
        <taxon>Bacteria</taxon>
        <taxon>Bacillati</taxon>
        <taxon>Bacillota</taxon>
        <taxon>Bacilli</taxon>
        <taxon>Bacillales</taxon>
        <taxon>Paenibacillaceae</taxon>
        <taxon>Paenibacillus</taxon>
    </lineage>
</organism>
<keyword evidence="3" id="KW-0274">FAD</keyword>
<evidence type="ECO:0000259" key="7">
    <source>
        <dbReference type="PROSITE" id="PS50206"/>
    </source>
</evidence>
<gene>
    <name evidence="8" type="ORF">A7K91_09440</name>
</gene>
<name>A0A1A5YBG9_9BACL</name>
<dbReference type="Pfam" id="PF13686">
    <property type="entry name" value="DrsE_2"/>
    <property type="match status" value="1"/>
</dbReference>
<dbReference type="Proteomes" id="UP000092024">
    <property type="component" value="Unassembled WGS sequence"/>
</dbReference>
<dbReference type="EMBL" id="LYPA01000076">
    <property type="protein sequence ID" value="OBR62933.1"/>
    <property type="molecule type" value="Genomic_DNA"/>
</dbReference>
<dbReference type="SUPFAM" id="SSF55424">
    <property type="entry name" value="FAD/NAD-linked reductases, dimerisation (C-terminal) domain"/>
    <property type="match status" value="1"/>
</dbReference>
<dbReference type="PRINTS" id="PR00411">
    <property type="entry name" value="PNDRDTASEI"/>
</dbReference>
<comment type="cofactor">
    <cofactor evidence="1">
        <name>FAD</name>
        <dbReference type="ChEBI" id="CHEBI:57692"/>
    </cofactor>
</comment>
<dbReference type="InterPro" id="IPR001455">
    <property type="entry name" value="TusA-like"/>
</dbReference>
<dbReference type="SUPFAM" id="SSF64307">
    <property type="entry name" value="SirA-like"/>
    <property type="match status" value="1"/>
</dbReference>